<evidence type="ECO:0000256" key="1">
    <source>
        <dbReference type="ARBA" id="ARBA00004434"/>
    </source>
</evidence>
<keyword evidence="4 13" id="KW-0812">Transmembrane</keyword>
<accession>A0A0W0EGK3</accession>
<evidence type="ECO:0000256" key="4">
    <source>
        <dbReference type="ARBA" id="ARBA00022692"/>
    </source>
</evidence>
<evidence type="ECO:0000256" key="2">
    <source>
        <dbReference type="ARBA" id="ARBA00004673"/>
    </source>
</evidence>
<keyword evidence="5" id="KW-0999">Mitochondrion inner membrane</keyword>
<sequence length="128" mass="14806">MYRQALRRYATLPPHALKPAFGKPNEAAAKAFKQSLEATEKHAVGTTSVWVKISLFVALPAIALTAVNTYFVEKEHADHREHLKHVPDSEWPRDYEFQNIRSKPFFWGNGDKTLFWNPVINRHINHDE</sequence>
<comment type="subcellular location">
    <subcellularLocation>
        <location evidence="1">Mitochondrion inner membrane</location>
        <topology evidence="1">Single-pass membrane protein</topology>
    </subcellularLocation>
</comment>
<proteinExistence type="inferred from homology"/>
<organism evidence="15 16">
    <name type="scientific">Candida glabrata</name>
    <name type="common">Yeast</name>
    <name type="synonym">Torulopsis glabrata</name>
    <dbReference type="NCBI Taxonomy" id="5478"/>
    <lineage>
        <taxon>Eukaryota</taxon>
        <taxon>Fungi</taxon>
        <taxon>Dikarya</taxon>
        <taxon>Ascomycota</taxon>
        <taxon>Saccharomycotina</taxon>
        <taxon>Saccharomycetes</taxon>
        <taxon>Saccharomycetales</taxon>
        <taxon>Saccharomycetaceae</taxon>
        <taxon>Nakaseomyces</taxon>
    </lineage>
</organism>
<evidence type="ECO:0000256" key="9">
    <source>
        <dbReference type="ARBA" id="ARBA00023136"/>
    </source>
</evidence>
<dbReference type="Pfam" id="PF02046">
    <property type="entry name" value="COX6A"/>
    <property type="match status" value="1"/>
</dbReference>
<dbReference type="SUPFAM" id="SSF81411">
    <property type="entry name" value="Mitochondrial cytochrome c oxidase subunit VIa"/>
    <property type="match status" value="1"/>
</dbReference>
<dbReference type="Proteomes" id="UP000054886">
    <property type="component" value="Unassembled WGS sequence"/>
</dbReference>
<comment type="pathway">
    <text evidence="2">Energy metabolism; oxidative phosphorylation.</text>
</comment>
<reference evidence="15 16" key="1">
    <citation type="submission" date="2015-10" db="EMBL/GenBank/DDBJ databases">
        <title>Draft genomes sequences of Candida glabrata isolates 1A, 1B, 2A, 2B, 3A and 3B.</title>
        <authorList>
            <person name="Haavelsrud O.E."/>
            <person name="Gaustad P."/>
        </authorList>
    </citation>
    <scope>NUCLEOTIDE SEQUENCE [LARGE SCALE GENOMIC DNA]</scope>
    <source>
        <strain evidence="15">910700640</strain>
    </source>
</reference>
<dbReference type="VEuPathDB" id="FungiDB:CAGL0L06204g"/>
<dbReference type="FunFam" id="4.10.95.10:FF:000001">
    <property type="entry name" value="Cytochrome c oxidase subunit 6A, mitochondrial"/>
    <property type="match status" value="1"/>
</dbReference>
<dbReference type="OMA" id="KLPWMVD"/>
<dbReference type="GO" id="GO:0097250">
    <property type="term" value="P:mitochondrial respirasome assembly"/>
    <property type="evidence" value="ECO:0007669"/>
    <property type="project" value="EnsemblFungi"/>
</dbReference>
<comment type="similarity">
    <text evidence="3 12">Belongs to the cytochrome c oxidase subunit 6A family.</text>
</comment>
<dbReference type="VEuPathDB" id="FungiDB:GWK60_L09031"/>
<dbReference type="VEuPathDB" id="FungiDB:GW608_L09053"/>
<dbReference type="EMBL" id="LLZZ01000032">
    <property type="protein sequence ID" value="KTB11640.1"/>
    <property type="molecule type" value="Genomic_DNA"/>
</dbReference>
<name>A0A0W0EGK3_CANGB</name>
<evidence type="ECO:0000256" key="6">
    <source>
        <dbReference type="ARBA" id="ARBA00022946"/>
    </source>
</evidence>
<keyword evidence="6" id="KW-0809">Transit peptide</keyword>
<evidence type="ECO:0000256" key="5">
    <source>
        <dbReference type="ARBA" id="ARBA00022792"/>
    </source>
</evidence>
<dbReference type="InterPro" id="IPR001349">
    <property type="entry name" value="Cyt_c_oxidase_su6a"/>
</dbReference>
<dbReference type="GO" id="GO:0004129">
    <property type="term" value="F:cytochrome-c oxidase activity"/>
    <property type="evidence" value="ECO:0007669"/>
    <property type="project" value="EnsemblFungi"/>
</dbReference>
<dbReference type="CDD" id="cd00925">
    <property type="entry name" value="Cyt_c_Oxidase_VIa"/>
    <property type="match status" value="1"/>
</dbReference>
<evidence type="ECO:0000256" key="11">
    <source>
        <dbReference type="ARBA" id="ARBA00082360"/>
    </source>
</evidence>
<evidence type="ECO:0000313" key="15">
    <source>
        <dbReference type="EMBL" id="KTB13816.1"/>
    </source>
</evidence>
<evidence type="ECO:0000256" key="3">
    <source>
        <dbReference type="ARBA" id="ARBA00005553"/>
    </source>
</evidence>
<dbReference type="PANTHER" id="PTHR11504">
    <property type="entry name" value="CYTOCHROME C OXIDASE POLYPEPTIDE VIA"/>
    <property type="match status" value="1"/>
</dbReference>
<comment type="caution">
    <text evidence="15">The sequence shown here is derived from an EMBL/GenBank/DDBJ whole genome shotgun (WGS) entry which is preliminary data.</text>
</comment>
<dbReference type="EMBL" id="LLZZ01000004">
    <property type="protein sequence ID" value="KTB13816.1"/>
    <property type="molecule type" value="Genomic_DNA"/>
</dbReference>
<evidence type="ECO:0000256" key="12">
    <source>
        <dbReference type="RuleBase" id="RU004396"/>
    </source>
</evidence>
<evidence type="ECO:0000256" key="8">
    <source>
        <dbReference type="ARBA" id="ARBA00023128"/>
    </source>
</evidence>
<dbReference type="PANTHER" id="PTHR11504:SF0">
    <property type="entry name" value="CYTOCHROME C OXIDASE SUBUNIT"/>
    <property type="match status" value="1"/>
</dbReference>
<dbReference type="Gene3D" id="4.10.95.10">
    <property type="entry name" value="Cytochrome c oxidase, subunit VIa"/>
    <property type="match status" value="1"/>
</dbReference>
<dbReference type="OrthoDB" id="5947505at2759"/>
<dbReference type="GO" id="GO:0045277">
    <property type="term" value="C:respiratory chain complex IV"/>
    <property type="evidence" value="ECO:0007669"/>
    <property type="project" value="EnsemblFungi"/>
</dbReference>
<evidence type="ECO:0000256" key="13">
    <source>
        <dbReference type="SAM" id="Phobius"/>
    </source>
</evidence>
<keyword evidence="9 13" id="KW-0472">Membrane</keyword>
<keyword evidence="8" id="KW-0496">Mitochondrion</keyword>
<keyword evidence="7 13" id="KW-1133">Transmembrane helix</keyword>
<evidence type="ECO:0000256" key="10">
    <source>
        <dbReference type="ARBA" id="ARBA00070930"/>
    </source>
</evidence>
<gene>
    <name evidence="15" type="ORF">AO440_005685</name>
    <name evidence="14" type="ORF">AO440_005935</name>
</gene>
<feature type="transmembrane region" description="Helical" evidence="13">
    <location>
        <begin position="49"/>
        <end position="72"/>
    </location>
</feature>
<evidence type="ECO:0000313" key="14">
    <source>
        <dbReference type="EMBL" id="KTB11640.1"/>
    </source>
</evidence>
<dbReference type="VEuPathDB" id="FungiDB:GVI51_L06061"/>
<evidence type="ECO:0000256" key="7">
    <source>
        <dbReference type="ARBA" id="ARBA00022989"/>
    </source>
</evidence>
<protein>
    <recommendedName>
        <fullName evidence="10">Cytochrome c oxidase subunit 13, mitochondrial</fullName>
    </recommendedName>
    <alternativeName>
        <fullName evidence="11">Cytochrome c oxidase polypeptide VIa</fullName>
    </alternativeName>
</protein>
<evidence type="ECO:0000313" key="16">
    <source>
        <dbReference type="Proteomes" id="UP000054886"/>
    </source>
</evidence>
<dbReference type="VEuPathDB" id="FungiDB:B1J91_L06204g"/>
<dbReference type="AlphaFoldDB" id="A0A0W0EGK3"/>
<dbReference type="GO" id="GO:0030234">
    <property type="term" value="F:enzyme regulator activity"/>
    <property type="evidence" value="ECO:0007669"/>
    <property type="project" value="EnsemblFungi"/>
</dbReference>
<dbReference type="InterPro" id="IPR036418">
    <property type="entry name" value="Cyt_c_oxidase_su6a_sf"/>
</dbReference>
<dbReference type="GO" id="GO:0006123">
    <property type="term" value="P:mitochondrial electron transport, cytochrome c to oxygen"/>
    <property type="evidence" value="ECO:0007669"/>
    <property type="project" value="TreeGrafter"/>
</dbReference>
<dbReference type="GO" id="GO:0005743">
    <property type="term" value="C:mitochondrial inner membrane"/>
    <property type="evidence" value="ECO:0007669"/>
    <property type="project" value="UniProtKB-SubCell"/>
</dbReference>
<dbReference type="PIRSF" id="PIRSF000277">
    <property type="entry name" value="COX6A1"/>
    <property type="match status" value="1"/>
</dbReference>